<dbReference type="AlphaFoldDB" id="B1KRK2"/>
<dbReference type="HOGENOM" id="CLU_2156643_0_0_6"/>
<accession>B1KRK2</accession>
<gene>
    <name evidence="1" type="ordered locus">Swoo_3503</name>
</gene>
<reference evidence="1 2" key="1">
    <citation type="submission" date="2008-02" db="EMBL/GenBank/DDBJ databases">
        <title>Complete sequence of Shewanella woodyi ATCC 51908.</title>
        <authorList>
            <consortium name="US DOE Joint Genome Institute"/>
            <person name="Copeland A."/>
            <person name="Lucas S."/>
            <person name="Lapidus A."/>
            <person name="Glavina del Rio T."/>
            <person name="Dalin E."/>
            <person name="Tice H."/>
            <person name="Bruce D."/>
            <person name="Goodwin L."/>
            <person name="Pitluck S."/>
            <person name="Sims D."/>
            <person name="Brettin T."/>
            <person name="Detter J.C."/>
            <person name="Han C."/>
            <person name="Kuske C.R."/>
            <person name="Schmutz J."/>
            <person name="Larimer F."/>
            <person name="Land M."/>
            <person name="Hauser L."/>
            <person name="Kyrpides N."/>
            <person name="Lykidis A."/>
            <person name="Zhao J.-S."/>
            <person name="Richardson P."/>
        </authorList>
    </citation>
    <scope>NUCLEOTIDE SEQUENCE [LARGE SCALE GENOMIC DNA]</scope>
    <source>
        <strain evidence="2">ATCC 51908 / MS32</strain>
    </source>
</reference>
<proteinExistence type="predicted"/>
<evidence type="ECO:0000313" key="2">
    <source>
        <dbReference type="Proteomes" id="UP000002168"/>
    </source>
</evidence>
<dbReference type="Proteomes" id="UP000002168">
    <property type="component" value="Chromosome"/>
</dbReference>
<dbReference type="EMBL" id="CP000961">
    <property type="protein sequence ID" value="ACA87767.1"/>
    <property type="molecule type" value="Genomic_DNA"/>
</dbReference>
<sequence precursor="true">MGALLVAMVGLSGQAHAVFYDLYSGMLNQKGDQLLLSKCGIVSVDFILEFETPQLKGQLPDLAANGIVQLHVKGKVEEKDGQYHLMVHDINHITVGSSCDLLDVSVEERKQ</sequence>
<name>B1KRK2_SHEWM</name>
<dbReference type="KEGG" id="swd:Swoo_3503"/>
<evidence type="ECO:0000313" key="1">
    <source>
        <dbReference type="EMBL" id="ACA87767.1"/>
    </source>
</evidence>
<organism evidence="1 2">
    <name type="scientific">Shewanella woodyi (strain ATCC 51908 / MS32)</name>
    <dbReference type="NCBI Taxonomy" id="392500"/>
    <lineage>
        <taxon>Bacteria</taxon>
        <taxon>Pseudomonadati</taxon>
        <taxon>Pseudomonadota</taxon>
        <taxon>Gammaproteobacteria</taxon>
        <taxon>Alteromonadales</taxon>
        <taxon>Shewanellaceae</taxon>
        <taxon>Shewanella</taxon>
    </lineage>
</organism>
<protein>
    <submittedName>
        <fullName evidence="1">Uncharacterized protein</fullName>
    </submittedName>
</protein>
<dbReference type="STRING" id="392500.Swoo_3503"/>
<keyword evidence="2" id="KW-1185">Reference proteome</keyword>